<dbReference type="CDD" id="cd00093">
    <property type="entry name" value="HTH_XRE"/>
    <property type="match status" value="1"/>
</dbReference>
<dbReference type="AlphaFoldDB" id="A0AAP5M7J5"/>
<dbReference type="InterPro" id="IPR001387">
    <property type="entry name" value="Cro/C1-type_HTH"/>
</dbReference>
<reference evidence="3" key="1">
    <citation type="journal article" date="2021" name="Science">
        <title>Hunting the eagle killer: A cyanobacterial neurotoxin causes vacuolar myelinopathy.</title>
        <authorList>
            <person name="Breinlinger S."/>
            <person name="Phillips T.J."/>
            <person name="Haram B.N."/>
            <person name="Mares J."/>
            <person name="Martinez Yerena J.A."/>
            <person name="Hrouzek P."/>
            <person name="Sobotka R."/>
            <person name="Henderson W.M."/>
            <person name="Schmieder P."/>
            <person name="Williams S.M."/>
            <person name="Lauderdale J.D."/>
            <person name="Wilde H.D."/>
            <person name="Gerrin W."/>
            <person name="Kust A."/>
            <person name="Washington J.W."/>
            <person name="Wagner C."/>
            <person name="Geier B."/>
            <person name="Liebeke M."/>
            <person name="Enke H."/>
            <person name="Niedermeyer T.H.J."/>
            <person name="Wilde S.B."/>
        </authorList>
    </citation>
    <scope>NUCLEOTIDE SEQUENCE [LARGE SCALE GENOMIC DNA]</scope>
    <source>
        <strain evidence="3">Thurmond2011</strain>
    </source>
</reference>
<feature type="domain" description="HTH cro/C1-type" evidence="1">
    <location>
        <begin position="29"/>
        <end position="66"/>
    </location>
</feature>
<dbReference type="SMART" id="SM00530">
    <property type="entry name" value="HTH_XRE"/>
    <property type="match status" value="1"/>
</dbReference>
<keyword evidence="3" id="KW-1185">Reference proteome</keyword>
<protein>
    <submittedName>
        <fullName evidence="2">Helix-turn-helix domain-containing protein</fullName>
    </submittedName>
</protein>
<dbReference type="RefSeq" id="WP_208338740.1">
    <property type="nucleotide sequence ID" value="NZ_CAWQFN010000191.1"/>
</dbReference>
<dbReference type="Gene3D" id="1.10.260.40">
    <property type="entry name" value="lambda repressor-like DNA-binding domains"/>
    <property type="match status" value="1"/>
</dbReference>
<evidence type="ECO:0000313" key="2">
    <source>
        <dbReference type="EMBL" id="MDR9895175.1"/>
    </source>
</evidence>
<gene>
    <name evidence="2" type="ORF">G7B40_011435</name>
</gene>
<dbReference type="Proteomes" id="UP000667802">
    <property type="component" value="Unassembled WGS sequence"/>
</dbReference>
<dbReference type="PROSITE" id="PS50943">
    <property type="entry name" value="HTH_CROC1"/>
    <property type="match status" value="2"/>
</dbReference>
<organism evidence="2 3">
    <name type="scientific">Aetokthonos hydrillicola Thurmond2011</name>
    <dbReference type="NCBI Taxonomy" id="2712845"/>
    <lineage>
        <taxon>Bacteria</taxon>
        <taxon>Bacillati</taxon>
        <taxon>Cyanobacteriota</taxon>
        <taxon>Cyanophyceae</taxon>
        <taxon>Nostocales</taxon>
        <taxon>Hapalosiphonaceae</taxon>
        <taxon>Aetokthonos</taxon>
    </lineage>
</organism>
<evidence type="ECO:0000259" key="1">
    <source>
        <dbReference type="PROSITE" id="PS50943"/>
    </source>
</evidence>
<proteinExistence type="predicted"/>
<dbReference type="EMBL" id="JAALHA020000004">
    <property type="protein sequence ID" value="MDR9895175.1"/>
    <property type="molecule type" value="Genomic_DNA"/>
</dbReference>
<dbReference type="SUPFAM" id="SSF47413">
    <property type="entry name" value="lambda repressor-like DNA-binding domains"/>
    <property type="match status" value="1"/>
</dbReference>
<evidence type="ECO:0000313" key="3">
    <source>
        <dbReference type="Proteomes" id="UP000667802"/>
    </source>
</evidence>
<dbReference type="GO" id="GO:0003677">
    <property type="term" value="F:DNA binding"/>
    <property type="evidence" value="ECO:0007669"/>
    <property type="project" value="InterPro"/>
</dbReference>
<sequence>MLSSQCRKRLSQLCLRCRGKTPLRKFAPRVGVSSSAWNAWENESGNWGIDNARKLATFLGTSVDKLQQYINGEYSLDDYLRLPHLNTGELEMPDSDDTVDQVIVWMGSLSLRDLLRLISAGVRLAEITVDPNSKAGNEKHNQPEPLVASKPAADGKIEFESKDGKLALKCWYDVSQGKIPSNPELIKLAAALDIDTSSLKKTITKLSEIMANEANN</sequence>
<comment type="caution">
    <text evidence="2">The sequence shown here is derived from an EMBL/GenBank/DDBJ whole genome shotgun (WGS) entry which is preliminary data.</text>
</comment>
<accession>A0AAP5M7J5</accession>
<name>A0AAP5M7J5_9CYAN</name>
<dbReference type="InterPro" id="IPR010982">
    <property type="entry name" value="Lambda_DNA-bd_dom_sf"/>
</dbReference>
<feature type="domain" description="HTH cro/C1-type" evidence="1">
    <location>
        <begin position="178"/>
        <end position="199"/>
    </location>
</feature>